<evidence type="ECO:0000313" key="1">
    <source>
        <dbReference type="EMBL" id="ANY21293.1"/>
    </source>
</evidence>
<keyword evidence="2" id="KW-1185">Reference proteome</keyword>
<proteinExistence type="predicted"/>
<dbReference type="KEGG" id="ado:A6F68_02804"/>
<sequence>MTAEHPHLLMVYNADGGVFAMVSDAVHKVLSPDTYPCSLCMITYGAVSMKREWRVYLERLPARVTFHHRDDFAAAWPGARFELPVILRESGGQLSMLVSASELDAVETVEQLSALVDARLAQPQRV</sequence>
<dbReference type="AlphaFoldDB" id="A0A1B2AGK9"/>
<accession>A0A1B2AGK9</accession>
<evidence type="ECO:0008006" key="3">
    <source>
        <dbReference type="Google" id="ProtNLM"/>
    </source>
</evidence>
<protein>
    <recommendedName>
        <fullName evidence="3">GTPase</fullName>
    </recommendedName>
</protein>
<dbReference type="EMBL" id="CP016591">
    <property type="protein sequence ID" value="ANY21293.1"/>
    <property type="molecule type" value="Genomic_DNA"/>
</dbReference>
<name>A0A1B2AGK9_9SPHN</name>
<dbReference type="STRING" id="692370.A6F68_02804"/>
<gene>
    <name evidence="1" type="ORF">A6F68_02804</name>
</gene>
<reference evidence="1 2" key="1">
    <citation type="submission" date="2016-07" db="EMBL/GenBank/DDBJ databases">
        <title>Complete genome sequence of Altererythrobacter dongtanensis KCTC 22672, a type strain with esterase isolated from tidal flat.</title>
        <authorList>
            <person name="Cheng H."/>
            <person name="Wu Y.-H."/>
            <person name="Zhou P."/>
            <person name="Huo Y.-Y."/>
            <person name="Wang C.-S."/>
            <person name="Xu X.-W."/>
        </authorList>
    </citation>
    <scope>NUCLEOTIDE SEQUENCE [LARGE SCALE GENOMIC DNA]</scope>
    <source>
        <strain evidence="1 2">KCTC 22672</strain>
    </source>
</reference>
<dbReference type="OrthoDB" id="572467at2"/>
<organism evidence="1 2">
    <name type="scientific">Tsuneonella dongtanensis</name>
    <dbReference type="NCBI Taxonomy" id="692370"/>
    <lineage>
        <taxon>Bacteria</taxon>
        <taxon>Pseudomonadati</taxon>
        <taxon>Pseudomonadota</taxon>
        <taxon>Alphaproteobacteria</taxon>
        <taxon>Sphingomonadales</taxon>
        <taxon>Erythrobacteraceae</taxon>
        <taxon>Tsuneonella</taxon>
    </lineage>
</organism>
<evidence type="ECO:0000313" key="2">
    <source>
        <dbReference type="Proteomes" id="UP000092932"/>
    </source>
</evidence>
<dbReference type="Proteomes" id="UP000092932">
    <property type="component" value="Chromosome"/>
</dbReference>
<dbReference type="RefSeq" id="WP_067681366.1">
    <property type="nucleotide sequence ID" value="NZ_CP016591.1"/>
</dbReference>